<protein>
    <recommendedName>
        <fullName evidence="7">Diaminopimelate epimerase</fullName>
    </recommendedName>
</protein>
<proteinExistence type="inferred from homology"/>
<dbReference type="PANTHER" id="PTHR31689:SF0">
    <property type="entry name" value="DIAMINOPIMELATE EPIMERASE"/>
    <property type="match status" value="1"/>
</dbReference>
<dbReference type="Pfam" id="PF01678">
    <property type="entry name" value="DAP_epimerase"/>
    <property type="match status" value="2"/>
</dbReference>
<dbReference type="InterPro" id="IPR001653">
    <property type="entry name" value="DAP_epimerase_DapF"/>
</dbReference>
<gene>
    <name evidence="6" type="ORF">METZ01_LOCUS164889</name>
</gene>
<dbReference type="HAMAP" id="MF_00197">
    <property type="entry name" value="DAP_epimerase"/>
    <property type="match status" value="1"/>
</dbReference>
<organism evidence="6">
    <name type="scientific">marine metagenome</name>
    <dbReference type="NCBI Taxonomy" id="408172"/>
    <lineage>
        <taxon>unclassified sequences</taxon>
        <taxon>metagenomes</taxon>
        <taxon>ecological metagenomes</taxon>
    </lineage>
</organism>
<dbReference type="GO" id="GO:0008837">
    <property type="term" value="F:diaminopimelate epimerase activity"/>
    <property type="evidence" value="ECO:0007669"/>
    <property type="project" value="InterPro"/>
</dbReference>
<dbReference type="EMBL" id="UINC01029394">
    <property type="protein sequence ID" value="SVB12035.1"/>
    <property type="molecule type" value="Genomic_DNA"/>
</dbReference>
<keyword evidence="4" id="KW-0457">Lysine biosynthesis</keyword>
<name>A0A382BDY9_9ZZZZ</name>
<dbReference type="FunFam" id="3.10.310.10:FF:000001">
    <property type="entry name" value="Diaminopimelate epimerase"/>
    <property type="match status" value="1"/>
</dbReference>
<keyword evidence="2" id="KW-0963">Cytoplasm</keyword>
<dbReference type="AlphaFoldDB" id="A0A382BDY9"/>
<keyword evidence="3" id="KW-0028">Amino-acid biosynthesis</keyword>
<evidence type="ECO:0000256" key="5">
    <source>
        <dbReference type="ARBA" id="ARBA00023235"/>
    </source>
</evidence>
<dbReference type="Gene3D" id="3.10.310.10">
    <property type="entry name" value="Diaminopimelate Epimerase, Chain A, domain 1"/>
    <property type="match status" value="2"/>
</dbReference>
<evidence type="ECO:0008006" key="7">
    <source>
        <dbReference type="Google" id="ProtNLM"/>
    </source>
</evidence>
<evidence type="ECO:0000256" key="3">
    <source>
        <dbReference type="ARBA" id="ARBA00022605"/>
    </source>
</evidence>
<evidence type="ECO:0000313" key="6">
    <source>
        <dbReference type="EMBL" id="SVB12035.1"/>
    </source>
</evidence>
<dbReference type="PANTHER" id="PTHR31689">
    <property type="entry name" value="DIAMINOPIMELATE EPIMERASE, CHLOROPLASTIC"/>
    <property type="match status" value="1"/>
</dbReference>
<accession>A0A382BDY9</accession>
<dbReference type="GO" id="GO:0005829">
    <property type="term" value="C:cytosol"/>
    <property type="evidence" value="ECO:0007669"/>
    <property type="project" value="TreeGrafter"/>
</dbReference>
<keyword evidence="5" id="KW-0413">Isomerase</keyword>
<evidence type="ECO:0000256" key="4">
    <source>
        <dbReference type="ARBA" id="ARBA00023154"/>
    </source>
</evidence>
<dbReference type="GO" id="GO:0009089">
    <property type="term" value="P:lysine biosynthetic process via diaminopimelate"/>
    <property type="evidence" value="ECO:0007669"/>
    <property type="project" value="InterPro"/>
</dbReference>
<evidence type="ECO:0000256" key="2">
    <source>
        <dbReference type="ARBA" id="ARBA00022490"/>
    </source>
</evidence>
<reference evidence="6" key="1">
    <citation type="submission" date="2018-05" db="EMBL/GenBank/DDBJ databases">
        <authorList>
            <person name="Lanie J.A."/>
            <person name="Ng W.-L."/>
            <person name="Kazmierczak K.M."/>
            <person name="Andrzejewski T.M."/>
            <person name="Davidsen T.M."/>
            <person name="Wayne K.J."/>
            <person name="Tettelin H."/>
            <person name="Glass J.I."/>
            <person name="Rusch D."/>
            <person name="Podicherti R."/>
            <person name="Tsui H.-C.T."/>
            <person name="Winkler M.E."/>
        </authorList>
    </citation>
    <scope>NUCLEOTIDE SEQUENCE</scope>
</reference>
<comment type="similarity">
    <text evidence="1">Belongs to the diaminopimelate epimerase family.</text>
</comment>
<dbReference type="NCBIfam" id="TIGR00652">
    <property type="entry name" value="DapF"/>
    <property type="match status" value="1"/>
</dbReference>
<evidence type="ECO:0000256" key="1">
    <source>
        <dbReference type="ARBA" id="ARBA00010219"/>
    </source>
</evidence>
<sequence length="275" mass="29759">MRIPFTKMHALGNDFIVVHADGLETPEGNLIRRLANRRTGIGFDQLLWLNPPHSEDADVYYRVFNADGKEAEQCGNGARCIARLLFESGKFGERKLALQHANGTLKARIQANGKVAVAMGIPDFRPEHVPFITESEQASYAVEVGDEHVELRVVSLGNPHAVVEVDDLTGAPVAQLGAALEAHAQFPNRANIGFMQVVNPGHIRLRVFERGAGETTACGTGACAAAVIGHRTGKLRDDVTVEMPGGNLTVRWHGNDKSVWLIGEAITVFEGAVEI</sequence>
<dbReference type="SUPFAM" id="SSF54506">
    <property type="entry name" value="Diaminopimelate epimerase-like"/>
    <property type="match status" value="2"/>
</dbReference>